<keyword evidence="2" id="KW-0560">Oxidoreductase</keyword>
<reference evidence="4 5" key="1">
    <citation type="submission" date="2017-04" db="EMBL/GenBank/DDBJ databases">
        <title>Genome Sequence of the Model Brown-Rot Fungus Postia placenta SB12.</title>
        <authorList>
            <consortium name="DOE Joint Genome Institute"/>
            <person name="Gaskell J."/>
            <person name="Kersten P."/>
            <person name="Larrondo L.F."/>
            <person name="Canessa P."/>
            <person name="Martinez D."/>
            <person name="Hibbett D."/>
            <person name="Schmoll M."/>
            <person name="Kubicek C.P."/>
            <person name="Martinez A.T."/>
            <person name="Yadav J."/>
            <person name="Master E."/>
            <person name="Magnuson J.K."/>
            <person name="James T."/>
            <person name="Yaver D."/>
            <person name="Berka R."/>
            <person name="Labutti K."/>
            <person name="Lipzen A."/>
            <person name="Aerts A."/>
            <person name="Barry K."/>
            <person name="Henrissat B."/>
            <person name="Blanchette R."/>
            <person name="Grigoriev I."/>
            <person name="Cullen D."/>
        </authorList>
    </citation>
    <scope>NUCLEOTIDE SEQUENCE [LARGE SCALE GENOMIC DNA]</scope>
    <source>
        <strain evidence="4 5">MAD-698-R-SB12</strain>
    </source>
</reference>
<dbReference type="AlphaFoldDB" id="A0A1X6N3S3"/>
<dbReference type="PANTHER" id="PTHR43245:SF51">
    <property type="entry name" value="SHORT CHAIN DEHYDROGENASE_REDUCTASE FAMILY 42E, MEMBER 2"/>
    <property type="match status" value="1"/>
</dbReference>
<proteinExistence type="inferred from homology"/>
<evidence type="ECO:0000313" key="5">
    <source>
        <dbReference type="Proteomes" id="UP000194127"/>
    </source>
</evidence>
<dbReference type="Pfam" id="PF01073">
    <property type="entry name" value="3Beta_HSD"/>
    <property type="match status" value="1"/>
</dbReference>
<dbReference type="SUPFAM" id="SSF51735">
    <property type="entry name" value="NAD(P)-binding Rossmann-fold domains"/>
    <property type="match status" value="1"/>
</dbReference>
<gene>
    <name evidence="4" type="ORF">POSPLADRAFT_1045645</name>
</gene>
<dbReference type="Gene3D" id="3.40.50.720">
    <property type="entry name" value="NAD(P)-binding Rossmann-like Domain"/>
    <property type="match status" value="1"/>
</dbReference>
<dbReference type="InterPro" id="IPR002225">
    <property type="entry name" value="3Beta_OHSteriod_DH/Estase"/>
</dbReference>
<keyword evidence="5" id="KW-1185">Reference proteome</keyword>
<dbReference type="GeneID" id="36323767"/>
<dbReference type="RefSeq" id="XP_024340062.1">
    <property type="nucleotide sequence ID" value="XM_024478817.1"/>
</dbReference>
<dbReference type="InterPro" id="IPR050177">
    <property type="entry name" value="Lipid_A_modif_metabolic_enz"/>
</dbReference>
<comment type="similarity">
    <text evidence="1">Belongs to the 3-beta-HSD family.</text>
</comment>
<dbReference type="STRING" id="670580.A0A1X6N3S3"/>
<evidence type="ECO:0000256" key="2">
    <source>
        <dbReference type="ARBA" id="ARBA00023002"/>
    </source>
</evidence>
<feature type="domain" description="3-beta hydroxysteroid dehydrogenase/isomerase" evidence="3">
    <location>
        <begin position="6"/>
        <end position="271"/>
    </location>
</feature>
<dbReference type="EMBL" id="KZ110595">
    <property type="protein sequence ID" value="OSX63268.1"/>
    <property type="molecule type" value="Genomic_DNA"/>
</dbReference>
<sequence length="347" mass="38159">MLDSYLVTGGNGLLGQHVVRQLLERGENAVAVFDIVPAPHPDERVKVYTGDITNGTQFSQAVQDCRATCIIHTAALIQGAPRDAMFCVNVTGTECVIATAKAHGVRKLVFTSSASVVFDGHDQAGVDESAPYPKVPFDEYNGSKAAAERLVLAANEDKEDGLKTVSLRVAGLFGPGDRHAIPGFMGALQAGRTGMQIGDNTNLFDFTYIPNAALAHLLAADRLAPTHPAHARVAGKSFFITNGHPLPFWDFPRMLWREAGHVPARITVLPRWAAMLIAVLMEVWSWLSGRPPVLSRFRVVYVTATRWCDIRAAREALDYEPRWTMQEGVRETIKWWKEAEGSRTKEQ</sequence>
<name>A0A1X6N3S3_9APHY</name>
<organism evidence="4 5">
    <name type="scientific">Postia placenta MAD-698-R-SB12</name>
    <dbReference type="NCBI Taxonomy" id="670580"/>
    <lineage>
        <taxon>Eukaryota</taxon>
        <taxon>Fungi</taxon>
        <taxon>Dikarya</taxon>
        <taxon>Basidiomycota</taxon>
        <taxon>Agaricomycotina</taxon>
        <taxon>Agaricomycetes</taxon>
        <taxon>Polyporales</taxon>
        <taxon>Adustoporiaceae</taxon>
        <taxon>Rhodonia</taxon>
    </lineage>
</organism>
<dbReference type="Proteomes" id="UP000194127">
    <property type="component" value="Unassembled WGS sequence"/>
</dbReference>
<protein>
    <recommendedName>
        <fullName evidence="3">3-beta hydroxysteroid dehydrogenase/isomerase domain-containing protein</fullName>
    </recommendedName>
</protein>
<dbReference type="OrthoDB" id="10058185at2759"/>
<dbReference type="InterPro" id="IPR036291">
    <property type="entry name" value="NAD(P)-bd_dom_sf"/>
</dbReference>
<evidence type="ECO:0000259" key="3">
    <source>
        <dbReference type="Pfam" id="PF01073"/>
    </source>
</evidence>
<evidence type="ECO:0000313" key="4">
    <source>
        <dbReference type="EMBL" id="OSX63268.1"/>
    </source>
</evidence>
<evidence type="ECO:0000256" key="1">
    <source>
        <dbReference type="ARBA" id="ARBA00009219"/>
    </source>
</evidence>
<accession>A0A1X6N3S3</accession>
<dbReference type="GO" id="GO:0006694">
    <property type="term" value="P:steroid biosynthetic process"/>
    <property type="evidence" value="ECO:0007669"/>
    <property type="project" value="InterPro"/>
</dbReference>
<dbReference type="GO" id="GO:0016616">
    <property type="term" value="F:oxidoreductase activity, acting on the CH-OH group of donors, NAD or NADP as acceptor"/>
    <property type="evidence" value="ECO:0007669"/>
    <property type="project" value="InterPro"/>
</dbReference>
<dbReference type="PANTHER" id="PTHR43245">
    <property type="entry name" value="BIFUNCTIONAL POLYMYXIN RESISTANCE PROTEIN ARNA"/>
    <property type="match status" value="1"/>
</dbReference>